<accession>A0ABD2PHQ5</accession>
<comment type="caution">
    <text evidence="1">The sequence shown here is derived from an EMBL/GenBank/DDBJ whole genome shotgun (WGS) entry which is preliminary data.</text>
</comment>
<dbReference type="EMBL" id="JABFTP020000186">
    <property type="protein sequence ID" value="KAL3290482.1"/>
    <property type="molecule type" value="Genomic_DNA"/>
</dbReference>
<gene>
    <name evidence="1" type="ORF">HHI36_023823</name>
</gene>
<keyword evidence="2" id="KW-1185">Reference proteome</keyword>
<reference evidence="1 2" key="1">
    <citation type="journal article" date="2021" name="BMC Biol.">
        <title>Horizontally acquired antibacterial genes associated with adaptive radiation of ladybird beetles.</title>
        <authorList>
            <person name="Li H.S."/>
            <person name="Tang X.F."/>
            <person name="Huang Y.H."/>
            <person name="Xu Z.Y."/>
            <person name="Chen M.L."/>
            <person name="Du X.Y."/>
            <person name="Qiu B.Y."/>
            <person name="Chen P.T."/>
            <person name="Zhang W."/>
            <person name="Slipinski A."/>
            <person name="Escalona H.E."/>
            <person name="Waterhouse R.M."/>
            <person name="Zwick A."/>
            <person name="Pang H."/>
        </authorList>
    </citation>
    <scope>NUCLEOTIDE SEQUENCE [LARGE SCALE GENOMIC DNA]</scope>
    <source>
        <strain evidence="1">SYSU2018</strain>
    </source>
</reference>
<sequence>MRSKKAGGAAHDAVDSIEIPEIKELSVEKHVEMVAVVLREQSLIVVSIKRSPKGNKDIFSDRFEKAMDWISTNGCVNTCVLGHFNFNFLRRSKNVTIVTGMMYSCGFSLAYRDKLDISNIRIRCWKTYEKFHSAIHASFNKSFPKVKKRMKTNQRTSRVSVRKVVVESAHAIYRVRAIKKEFGVEHNANRKSSLTADQLNDFFSDIEKVVGVEASPKKSIGLLRKKTVKWSNSMFNYPTTEEKLVDRRDNYTLVGGYAREIVEKGGVCTFARRGWDLQPILFESVEKNFEIVASKIKKKNLSKKNIHDNYFGDDINNLEQKERSNNLVITGIPKQKDEDVGKVVQKVLSTLKVTHSEEDIYKVYQIRKNEKAPIMLKLENHDMKLKTIKAVKQIKGAELLPDGIILKNRANFEANLREKESELSEKMEVPDTSQPLEKINEHFGEIGKFMNKDTYHQM</sequence>
<dbReference type="AlphaFoldDB" id="A0ABD2PHQ5"/>
<dbReference type="Proteomes" id="UP001516400">
    <property type="component" value="Unassembled WGS sequence"/>
</dbReference>
<name>A0ABD2PHQ5_9CUCU</name>
<protein>
    <submittedName>
        <fullName evidence="1">Uncharacterized protein</fullName>
    </submittedName>
</protein>
<proteinExistence type="predicted"/>
<evidence type="ECO:0000313" key="2">
    <source>
        <dbReference type="Proteomes" id="UP001516400"/>
    </source>
</evidence>
<evidence type="ECO:0000313" key="1">
    <source>
        <dbReference type="EMBL" id="KAL3290482.1"/>
    </source>
</evidence>
<organism evidence="1 2">
    <name type="scientific">Cryptolaemus montrouzieri</name>
    <dbReference type="NCBI Taxonomy" id="559131"/>
    <lineage>
        <taxon>Eukaryota</taxon>
        <taxon>Metazoa</taxon>
        <taxon>Ecdysozoa</taxon>
        <taxon>Arthropoda</taxon>
        <taxon>Hexapoda</taxon>
        <taxon>Insecta</taxon>
        <taxon>Pterygota</taxon>
        <taxon>Neoptera</taxon>
        <taxon>Endopterygota</taxon>
        <taxon>Coleoptera</taxon>
        <taxon>Polyphaga</taxon>
        <taxon>Cucujiformia</taxon>
        <taxon>Coccinelloidea</taxon>
        <taxon>Coccinellidae</taxon>
        <taxon>Scymninae</taxon>
        <taxon>Scymnini</taxon>
        <taxon>Cryptolaemus</taxon>
    </lineage>
</organism>